<accession>J9FWL1</accession>
<comment type="caution">
    <text evidence="1">The sequence shown here is derived from an EMBL/GenBank/DDBJ whole genome shotgun (WGS) entry which is preliminary data.</text>
</comment>
<dbReference type="EMBL" id="AMCI01004039">
    <property type="protein sequence ID" value="EJW98923.1"/>
    <property type="molecule type" value="Genomic_DNA"/>
</dbReference>
<name>J9FWL1_9ZZZZ</name>
<proteinExistence type="predicted"/>
<sequence length="59" mass="6993">MFFTKNEISVIEEVLLARALKIGKCYSYLLQNENLVIDRKGFFLSDKEYLDKILDYVNQ</sequence>
<protein>
    <submittedName>
        <fullName evidence="1">Uncharacterized protein</fullName>
    </submittedName>
</protein>
<reference evidence="1" key="1">
    <citation type="journal article" date="2012" name="PLoS ONE">
        <title>Gene sets for utilization of primary and secondary nutrition supplies in the distal gut of endangered iberian lynx.</title>
        <authorList>
            <person name="Alcaide M."/>
            <person name="Messina E."/>
            <person name="Richter M."/>
            <person name="Bargiela R."/>
            <person name="Peplies J."/>
            <person name="Huws S.A."/>
            <person name="Newbold C.J."/>
            <person name="Golyshin P.N."/>
            <person name="Simon M.A."/>
            <person name="Lopez G."/>
            <person name="Yakimov M.M."/>
            <person name="Ferrer M."/>
        </authorList>
    </citation>
    <scope>NUCLEOTIDE SEQUENCE</scope>
</reference>
<dbReference type="AlphaFoldDB" id="J9FWL1"/>
<organism evidence="1">
    <name type="scientific">gut metagenome</name>
    <dbReference type="NCBI Taxonomy" id="749906"/>
    <lineage>
        <taxon>unclassified sequences</taxon>
        <taxon>metagenomes</taxon>
        <taxon>organismal metagenomes</taxon>
    </lineage>
</organism>
<gene>
    <name evidence="1" type="ORF">EVA_12959</name>
</gene>
<evidence type="ECO:0000313" key="1">
    <source>
        <dbReference type="EMBL" id="EJW98923.1"/>
    </source>
</evidence>